<protein>
    <submittedName>
        <fullName evidence="2">Uncharacterized protein n479L</fullName>
    </submittedName>
</protein>
<dbReference type="RefSeq" id="YP_001426111.1">
    <property type="nucleotide sequence ID" value="NC_008603.1"/>
</dbReference>
<name>A7J7I3_PBCVF</name>
<dbReference type="EMBL" id="DQ890022">
    <property type="protein sequence ID" value="ABT15764.1"/>
    <property type="molecule type" value="Genomic_DNA"/>
</dbReference>
<dbReference type="Proteomes" id="UP000204095">
    <property type="component" value="Segment"/>
</dbReference>
<dbReference type="KEGG" id="vg:5470076"/>
<feature type="transmembrane region" description="Helical" evidence="1">
    <location>
        <begin position="118"/>
        <end position="137"/>
    </location>
</feature>
<evidence type="ECO:0000313" key="2">
    <source>
        <dbReference type="EMBL" id="ABT15764.1"/>
    </source>
</evidence>
<dbReference type="OrthoDB" id="40525at10239"/>
<dbReference type="GeneID" id="5470076"/>
<proteinExistence type="predicted"/>
<feature type="transmembrane region" description="Helical" evidence="1">
    <location>
        <begin position="36"/>
        <end position="58"/>
    </location>
</feature>
<feature type="transmembrane region" description="Helical" evidence="1">
    <location>
        <begin position="78"/>
        <end position="98"/>
    </location>
</feature>
<organism evidence="2 3">
    <name type="scientific">Paramecium bursaria Chlorella virus FR483</name>
    <name type="common">PBCV-FR483</name>
    <dbReference type="NCBI Taxonomy" id="399781"/>
    <lineage>
        <taxon>Viruses</taxon>
        <taxon>Varidnaviria</taxon>
        <taxon>Bamfordvirae</taxon>
        <taxon>Nucleocytoviricota</taxon>
        <taxon>Megaviricetes</taxon>
        <taxon>Algavirales</taxon>
        <taxon>Phycodnaviridae</taxon>
        <taxon>Chlorovirus</taxon>
        <taxon>Chlorovirus conductrix</taxon>
        <taxon>Paramecium bursaria Chlorella virus A1</taxon>
    </lineage>
</organism>
<keyword evidence="1" id="KW-1133">Transmembrane helix</keyword>
<evidence type="ECO:0000313" key="3">
    <source>
        <dbReference type="Proteomes" id="UP000204095"/>
    </source>
</evidence>
<accession>A7J7I3</accession>
<feature type="transmembrane region" description="Helical" evidence="1">
    <location>
        <begin position="12"/>
        <end position="30"/>
    </location>
</feature>
<evidence type="ECO:0000256" key="1">
    <source>
        <dbReference type="SAM" id="Phobius"/>
    </source>
</evidence>
<sequence>MIDIIFQTQNLLHYIFFTAFFTFADFLAAMELSLRIVFSARILAASLFSISAPCSSIWRFADRFFAFASRVWRFADRFFAFASSCFFVSLPTEGLLFLPEEVITNSPPRGPLNIDRPFASLRPVFSAFAIIVVIDFFT</sequence>
<gene>
    <name evidence="2" type="primary">n479L</name>
    <name evidence="2" type="ORF">FR483_n479L</name>
</gene>
<reference evidence="2 3" key="1">
    <citation type="journal article" date="2007" name="Virology">
        <title>Sequence and annotation of the 314-kb MT325 and the 321-kb FR483 viruses that infect Chlorella Pbi.</title>
        <authorList>
            <person name="Fitzgerald L.A."/>
            <person name="Graves M.V."/>
            <person name="Li X."/>
            <person name="Feldblyum T."/>
            <person name="Hartigan J."/>
            <person name="Van Etten J.L."/>
        </authorList>
    </citation>
    <scope>NUCLEOTIDE SEQUENCE [LARGE SCALE GENOMIC DNA]</scope>
    <source>
        <strain evidence="2 3">FR483</strain>
    </source>
</reference>
<keyword evidence="1" id="KW-0812">Transmembrane</keyword>
<keyword evidence="1" id="KW-0472">Membrane</keyword>
<organismHost>
    <name type="scientific">Paramecium bursaria</name>
    <dbReference type="NCBI Taxonomy" id="74790"/>
</organismHost>